<dbReference type="SUPFAM" id="SSF52540">
    <property type="entry name" value="P-loop containing nucleoside triphosphate hydrolases"/>
    <property type="match status" value="1"/>
</dbReference>
<dbReference type="Gene3D" id="3.40.50.300">
    <property type="entry name" value="P-loop containing nucleotide triphosphate hydrolases"/>
    <property type="match status" value="1"/>
</dbReference>
<gene>
    <name evidence="1" type="ORF">GCM10023186_45060</name>
</gene>
<accession>A0ABP8JP27</accession>
<organism evidence="1 2">
    <name type="scientific">Hymenobacter koreensis</name>
    <dbReference type="NCBI Taxonomy" id="1084523"/>
    <lineage>
        <taxon>Bacteria</taxon>
        <taxon>Pseudomonadati</taxon>
        <taxon>Bacteroidota</taxon>
        <taxon>Cytophagia</taxon>
        <taxon>Cytophagales</taxon>
        <taxon>Hymenobacteraceae</taxon>
        <taxon>Hymenobacter</taxon>
    </lineage>
</organism>
<evidence type="ECO:0008006" key="3">
    <source>
        <dbReference type="Google" id="ProtNLM"/>
    </source>
</evidence>
<proteinExistence type="predicted"/>
<name>A0ABP8JP27_9BACT</name>
<evidence type="ECO:0000313" key="2">
    <source>
        <dbReference type="Proteomes" id="UP001500454"/>
    </source>
</evidence>
<evidence type="ECO:0000313" key="1">
    <source>
        <dbReference type="EMBL" id="GAA4393465.1"/>
    </source>
</evidence>
<dbReference type="RefSeq" id="WP_345227980.1">
    <property type="nucleotide sequence ID" value="NZ_BAABHA010000015.1"/>
</dbReference>
<keyword evidence="2" id="KW-1185">Reference proteome</keyword>
<sequence length="367" mass="41130">MASLSTLDQLRTPLPALATEAPVSAAAPLVSADQVQREALHAWDHTNPNGSPTHYPTLDKHWLWQPGETTAVTGWPGMGKSLAELNKMVTKAVYDEWKFALFVPENMPLRKAVGILVQAYVGQSVNPDHPFRMSRAQYEDAVKWVTGHFTFIDPRQAHSLKTLLPAVKAAKRFGIKGWLLDPFNDLESKLGDFSGMMSEQLRAQLSLILDFTKDEQLCTLICVHPAGEARNAKTMELKIPDQYSMEGGRMWPNRMDSICVWHRPMADEDPTDSSVDFYVKKMRNEPESGFKTPKLGVRLHYERRAFRYIDPLLGMSPLDPKLVQRYRQTGSNQPPEGPRIITPALDLIAAPGFGPLPASKFNEPAPF</sequence>
<protein>
    <recommendedName>
        <fullName evidence="3">SF4 helicase domain-containing protein</fullName>
    </recommendedName>
</protein>
<reference evidence="2" key="1">
    <citation type="journal article" date="2019" name="Int. J. Syst. Evol. Microbiol.">
        <title>The Global Catalogue of Microorganisms (GCM) 10K type strain sequencing project: providing services to taxonomists for standard genome sequencing and annotation.</title>
        <authorList>
            <consortium name="The Broad Institute Genomics Platform"/>
            <consortium name="The Broad Institute Genome Sequencing Center for Infectious Disease"/>
            <person name="Wu L."/>
            <person name="Ma J."/>
        </authorList>
    </citation>
    <scope>NUCLEOTIDE SEQUENCE [LARGE SCALE GENOMIC DNA]</scope>
    <source>
        <strain evidence="2">JCM 17924</strain>
    </source>
</reference>
<dbReference type="Proteomes" id="UP001500454">
    <property type="component" value="Unassembled WGS sequence"/>
</dbReference>
<dbReference type="PANTHER" id="PTHR12873">
    <property type="entry name" value="T7-LIKE MITOCHONDRIAL DNA HELICASE"/>
    <property type="match status" value="1"/>
</dbReference>
<comment type="caution">
    <text evidence="1">The sequence shown here is derived from an EMBL/GenBank/DDBJ whole genome shotgun (WGS) entry which is preliminary data.</text>
</comment>
<dbReference type="EMBL" id="BAABHA010000015">
    <property type="protein sequence ID" value="GAA4393465.1"/>
    <property type="molecule type" value="Genomic_DNA"/>
</dbReference>
<dbReference type="InterPro" id="IPR027032">
    <property type="entry name" value="Twinkle-like"/>
</dbReference>
<dbReference type="PANTHER" id="PTHR12873:SF6">
    <property type="entry name" value="TOPRIM DOMAIN-CONTAINING PROTEIN"/>
    <property type="match status" value="1"/>
</dbReference>
<dbReference type="InterPro" id="IPR027417">
    <property type="entry name" value="P-loop_NTPase"/>
</dbReference>